<evidence type="ECO:0000256" key="1">
    <source>
        <dbReference type="SAM" id="Phobius"/>
    </source>
</evidence>
<reference evidence="2 3" key="1">
    <citation type="submission" date="2017-10" db="EMBL/GenBank/DDBJ databases">
        <title>Analysis of the genome sequences of Rhizobium populations associated to common bean (phaseolus vulgaris).</title>
        <authorList>
            <person name="Bustos P."/>
            <person name="Santamaria R.I."/>
            <person name="Miranda-Sanchez F."/>
            <person name="Perez-Carrascal O."/>
            <person name="Juarez S."/>
            <person name="Lozano L."/>
            <person name="Martinez-Flores I."/>
            <person name="Vinuesa P."/>
            <person name="Martinez-Romero E."/>
            <person name="Cevallos M.A."/>
            <person name="Romero D."/>
            <person name="Davila G."/>
            <person name="Gonzalez V."/>
        </authorList>
    </citation>
    <scope>NUCLEOTIDE SEQUENCE [LARGE SCALE GENOMIC DNA]</scope>
    <source>
        <strain evidence="2 3">NXT3</strain>
    </source>
</reference>
<feature type="transmembrane region" description="Helical" evidence="1">
    <location>
        <begin position="63"/>
        <end position="85"/>
    </location>
</feature>
<keyword evidence="1" id="KW-1133">Transmembrane helix</keyword>
<keyword evidence="1" id="KW-0812">Transmembrane</keyword>
<dbReference type="EMBL" id="CP024307">
    <property type="protein sequence ID" value="AUX77742.1"/>
    <property type="molecule type" value="Genomic_DNA"/>
</dbReference>
<keyword evidence="1" id="KW-0472">Membrane</keyword>
<feature type="transmembrane region" description="Helical" evidence="1">
    <location>
        <begin position="34"/>
        <end position="57"/>
    </location>
</feature>
<organism evidence="2 3">
    <name type="scientific">Rhizobium fredii</name>
    <name type="common">Sinorhizobium fredii</name>
    <dbReference type="NCBI Taxonomy" id="380"/>
    <lineage>
        <taxon>Bacteria</taxon>
        <taxon>Pseudomonadati</taxon>
        <taxon>Pseudomonadota</taxon>
        <taxon>Alphaproteobacteria</taxon>
        <taxon>Hyphomicrobiales</taxon>
        <taxon>Rhizobiaceae</taxon>
        <taxon>Sinorhizobium/Ensifer group</taxon>
        <taxon>Sinorhizobium</taxon>
    </lineage>
</organism>
<name>A0A2L0H994_RHIFR</name>
<proteinExistence type="predicted"/>
<sequence length="95" mass="10113">MRRAFRRAARHLACGRLTGTLRAGVHRHPRRIRIGYAAAMVISQAVVDGSGIAMPVGFAREDIAFAVTLLGFSALIASVPAILAYRQSPASALRG</sequence>
<protein>
    <submittedName>
        <fullName evidence="2">Uncharacterized protein</fullName>
    </submittedName>
</protein>
<gene>
    <name evidence="2" type="ORF">NXT3_CH03198</name>
</gene>
<accession>A0A2L0H994</accession>
<evidence type="ECO:0000313" key="2">
    <source>
        <dbReference type="EMBL" id="AUX77742.1"/>
    </source>
</evidence>
<dbReference type="AlphaFoldDB" id="A0A2L0H994"/>
<dbReference type="Proteomes" id="UP000239340">
    <property type="component" value="Chromosome"/>
</dbReference>
<evidence type="ECO:0000313" key="3">
    <source>
        <dbReference type="Proteomes" id="UP000239340"/>
    </source>
</evidence>